<feature type="coiled-coil region" evidence="1">
    <location>
        <begin position="259"/>
        <end position="286"/>
    </location>
</feature>
<gene>
    <name evidence="3" type="ORF">SAMN04489723_11093</name>
</gene>
<dbReference type="Pfam" id="PF05670">
    <property type="entry name" value="NFACT-R_1"/>
    <property type="match status" value="1"/>
</dbReference>
<dbReference type="InterPro" id="IPR051608">
    <property type="entry name" value="RQC_Subunit_NEMF"/>
</dbReference>
<evidence type="ECO:0000259" key="2">
    <source>
        <dbReference type="Pfam" id="PF05670"/>
    </source>
</evidence>
<protein>
    <submittedName>
        <fullName evidence="3">Predicted component of the ribosome quality control (RQC) complex, YloA/Tae2 family, contains fibronectin-binding (FbpA) and DUF814 domains</fullName>
    </submittedName>
</protein>
<keyword evidence="1" id="KW-0175">Coiled coil</keyword>
<dbReference type="STRING" id="237018.SAMN04489723_11093"/>
<dbReference type="EMBL" id="FOKK01000010">
    <property type="protein sequence ID" value="SFB43992.1"/>
    <property type="molecule type" value="Genomic_DNA"/>
</dbReference>
<feature type="domain" description="NFACT RNA-binding" evidence="2">
    <location>
        <begin position="408"/>
        <end position="505"/>
    </location>
</feature>
<dbReference type="Gene3D" id="2.30.310.10">
    <property type="entry name" value="ibrinogen binding protein from staphylococcus aureus domain"/>
    <property type="match status" value="1"/>
</dbReference>
<dbReference type="Pfam" id="PF05833">
    <property type="entry name" value="NFACT_N"/>
    <property type="match status" value="1"/>
</dbReference>
<reference evidence="3 4" key="1">
    <citation type="submission" date="2016-10" db="EMBL/GenBank/DDBJ databases">
        <authorList>
            <person name="de Groot N.N."/>
        </authorList>
    </citation>
    <scope>NUCLEOTIDE SEQUENCE [LARGE SCALE GENOMIC DNA]</scope>
    <source>
        <strain evidence="3 4">DSM 23399</strain>
    </source>
</reference>
<name>A0A1I1B2H7_9BACT</name>
<proteinExistence type="predicted"/>
<dbReference type="PANTHER" id="PTHR15239:SF6">
    <property type="entry name" value="RIBOSOME QUALITY CONTROL COMPLEX SUBUNIT NEMF"/>
    <property type="match status" value="1"/>
</dbReference>
<accession>A0A1I1B2H7</accession>
<evidence type="ECO:0000313" key="3">
    <source>
        <dbReference type="EMBL" id="SFB43992.1"/>
    </source>
</evidence>
<dbReference type="InterPro" id="IPR008532">
    <property type="entry name" value="NFACT_RNA-bd"/>
</dbReference>
<dbReference type="Proteomes" id="UP000198790">
    <property type="component" value="Unassembled WGS sequence"/>
</dbReference>
<dbReference type="GO" id="GO:0000049">
    <property type="term" value="F:tRNA binding"/>
    <property type="evidence" value="ECO:0007669"/>
    <property type="project" value="TreeGrafter"/>
</dbReference>
<keyword evidence="4" id="KW-1185">Reference proteome</keyword>
<evidence type="ECO:0000313" key="4">
    <source>
        <dbReference type="Proteomes" id="UP000198790"/>
    </source>
</evidence>
<organism evidence="3 4">
    <name type="scientific">Algoriphagus aquimarinus</name>
    <dbReference type="NCBI Taxonomy" id="237018"/>
    <lineage>
        <taxon>Bacteria</taxon>
        <taxon>Pseudomonadati</taxon>
        <taxon>Bacteroidota</taxon>
        <taxon>Cytophagia</taxon>
        <taxon>Cytophagales</taxon>
        <taxon>Cyclobacteriaceae</taxon>
        <taxon>Algoriphagus</taxon>
    </lineage>
</organism>
<dbReference type="OrthoDB" id="9766163at2"/>
<dbReference type="GO" id="GO:0043023">
    <property type="term" value="F:ribosomal large subunit binding"/>
    <property type="evidence" value="ECO:0007669"/>
    <property type="project" value="TreeGrafter"/>
</dbReference>
<dbReference type="PANTHER" id="PTHR15239">
    <property type="entry name" value="NUCLEAR EXPORT MEDIATOR FACTOR NEMF"/>
    <property type="match status" value="1"/>
</dbReference>
<evidence type="ECO:0000256" key="1">
    <source>
        <dbReference type="SAM" id="Coils"/>
    </source>
</evidence>
<dbReference type="RefSeq" id="WP_092898465.1">
    <property type="nucleotide sequence ID" value="NZ_FOKK01000010.1"/>
</dbReference>
<dbReference type="GO" id="GO:1990112">
    <property type="term" value="C:RQC complex"/>
    <property type="evidence" value="ECO:0007669"/>
    <property type="project" value="TreeGrafter"/>
</dbReference>
<dbReference type="GO" id="GO:0072344">
    <property type="term" value="P:rescue of stalled ribosome"/>
    <property type="evidence" value="ECO:0007669"/>
    <property type="project" value="TreeGrafter"/>
</dbReference>
<sequence length="526" mass="60209">MHLNYHFLQYLCPELEKAFLGKKIIACFSQNKDELILETEDAEESRFIRAHFLPPQIYLSFPDSFPRAKRNSIDLFKELIGEEIIGCNVLSFERAFYFSFRSGKTLLFKLHANRSNVLLYEKDAAIPTKLFRNGIVEDRDLDWKSLNKSYDLSWESFEKLEGNASQFLPTLGAIPRNWLKGRGYPDAILTSKWELMQELLEMLETPLFSLVEKNGEIHLSLLPEDNPVKSFSNPIQAVNELFYLALVRGNFEKDKNTMLKKYQEQLKRTKSYIEKSTQKLEELRNSPPPSKLADVIMANLHEFQGGKLEVELLDFYSGETVLVKLKPNQKPQDHAASLYRKSKNRKLEWGQLDKTIAAKINQAELLESKIEELNAIEDFRALKSYKKSHGEDKVLQKDAVVLPFKTFEFEGFPIWVGKSAQSNDDMLRGYTKKDDIWLHARMVPGSHVLIKTSGLKSIPMSVLETAASLAAFYSKNKNESLAPVIHTEAKYVRKVKGSPAGSVMVEKEKVLMVTPRGPEEIFGKGD</sequence>
<dbReference type="AlphaFoldDB" id="A0A1I1B2H7"/>